<gene>
    <name evidence="1" type="ORF">Cvel_20788</name>
</gene>
<accession>A0A0G4G968</accession>
<organism evidence="1">
    <name type="scientific">Chromera velia CCMP2878</name>
    <dbReference type="NCBI Taxonomy" id="1169474"/>
    <lineage>
        <taxon>Eukaryota</taxon>
        <taxon>Sar</taxon>
        <taxon>Alveolata</taxon>
        <taxon>Colpodellida</taxon>
        <taxon>Chromeraceae</taxon>
        <taxon>Chromera</taxon>
    </lineage>
</organism>
<dbReference type="EMBL" id="CDMZ01000990">
    <property type="protein sequence ID" value="CEM25209.1"/>
    <property type="molecule type" value="Genomic_DNA"/>
</dbReference>
<reference evidence="1" key="1">
    <citation type="submission" date="2014-11" db="EMBL/GenBank/DDBJ databases">
        <authorList>
            <person name="Otto D Thomas"/>
            <person name="Naeem Raeece"/>
        </authorList>
    </citation>
    <scope>NUCLEOTIDE SEQUENCE</scope>
</reference>
<protein>
    <submittedName>
        <fullName evidence="1">Uncharacterized protein</fullName>
    </submittedName>
</protein>
<sequence>MPHPDRKESMLSRELAIKYTGFLCQNSLIEFTTGTRLYHNMDACVPFFGCSELCRGIDAQGMVTQRDQWCPGYQSPENPGRCILEWGSGEYFVSGGTRKEISVPWYTVSYGYDPAKIPRYNPSLVDQSCDDTAARIPVTINANGGALEELTA</sequence>
<proteinExistence type="predicted"/>
<dbReference type="VEuPathDB" id="CryptoDB:Cvel_20788"/>
<dbReference type="AlphaFoldDB" id="A0A0G4G968"/>
<evidence type="ECO:0000313" key="1">
    <source>
        <dbReference type="EMBL" id="CEM25209.1"/>
    </source>
</evidence>
<name>A0A0G4G968_9ALVE</name>